<evidence type="ECO:0000313" key="1">
    <source>
        <dbReference type="EMBL" id="GGX24763.1"/>
    </source>
</evidence>
<dbReference type="AlphaFoldDB" id="A0A918JXJ8"/>
<dbReference type="EMBL" id="BMWS01000019">
    <property type="protein sequence ID" value="GGX24763.1"/>
    <property type="molecule type" value="Genomic_DNA"/>
</dbReference>
<gene>
    <name evidence="1" type="ORF">GCM10007384_27260</name>
</gene>
<dbReference type="PROSITE" id="PS51257">
    <property type="entry name" value="PROKAR_LIPOPROTEIN"/>
    <property type="match status" value="1"/>
</dbReference>
<evidence type="ECO:0000313" key="2">
    <source>
        <dbReference type="Proteomes" id="UP000601108"/>
    </source>
</evidence>
<proteinExistence type="predicted"/>
<organism evidence="1 2">
    <name type="scientific">Aquimarina muelleri</name>
    <dbReference type="NCBI Taxonomy" id="279356"/>
    <lineage>
        <taxon>Bacteria</taxon>
        <taxon>Pseudomonadati</taxon>
        <taxon>Bacteroidota</taxon>
        <taxon>Flavobacteriia</taxon>
        <taxon>Flavobacteriales</taxon>
        <taxon>Flavobacteriaceae</taxon>
        <taxon>Aquimarina</taxon>
    </lineage>
</organism>
<protein>
    <submittedName>
        <fullName evidence="1">Uncharacterized protein</fullName>
    </submittedName>
</protein>
<dbReference type="Proteomes" id="UP000601108">
    <property type="component" value="Unassembled WGS sequence"/>
</dbReference>
<sequence length="385" mass="42612">MRNIIKLLRVGSAILFASTIVGCSSNDDDPVSIAEKIKIEEAKLSAFPLFGIPSTKVDIIDPEIVDNKEVKYGEINITVPSTTVLDNISALITSEELNLSKFSISPSNDVKLSYVEGKTNVYTIRNIIGGKEELLHYNVSITKEPIEVSETLKITSFTFEKSKNPSLPNDIEISRIVEGIGVDRIYLFVPAGTDFTNLIPTITYDGTKIYYYQDSSQRPGSTNNEYPAQGKSIDFKYPKSFILEVKDRNNEEFKTTSVIVDVVNPLIVETTSVIIPDTKEGSTEVYMIAKWINQGNHMLVYGKADAQENQDPDLGTNAIRVTRSLPSVGLVPGESADVKAGIASASFPRGTYKTTAVFYPRFRYNEEVDDLLEPARLNITAKIIE</sequence>
<reference evidence="1 2" key="1">
    <citation type="journal article" date="2014" name="Int. J. Syst. Evol. Microbiol.">
        <title>Complete genome sequence of Corynebacterium casei LMG S-19264T (=DSM 44701T), isolated from a smear-ripened cheese.</title>
        <authorList>
            <consortium name="US DOE Joint Genome Institute (JGI-PGF)"/>
            <person name="Walter F."/>
            <person name="Albersmeier A."/>
            <person name="Kalinowski J."/>
            <person name="Ruckert C."/>
        </authorList>
    </citation>
    <scope>NUCLEOTIDE SEQUENCE [LARGE SCALE GENOMIC DNA]</scope>
    <source>
        <strain evidence="1 2">KCTC 12285</strain>
    </source>
</reference>
<name>A0A918JXJ8_9FLAO</name>
<keyword evidence="2" id="KW-1185">Reference proteome</keyword>
<dbReference type="RefSeq" id="WP_027412464.1">
    <property type="nucleotide sequence ID" value="NZ_BMWS01000019.1"/>
</dbReference>
<accession>A0A918JXJ8</accession>
<comment type="caution">
    <text evidence="1">The sequence shown here is derived from an EMBL/GenBank/DDBJ whole genome shotgun (WGS) entry which is preliminary data.</text>
</comment>